<name>A0A0N8GHJ7_9BACI</name>
<evidence type="ECO:0000313" key="1">
    <source>
        <dbReference type="EMBL" id="KPL61490.1"/>
    </source>
</evidence>
<gene>
    <name evidence="1" type="ORF">AM506_02350</name>
</gene>
<evidence type="ECO:0000313" key="2">
    <source>
        <dbReference type="Proteomes" id="UP000050398"/>
    </source>
</evidence>
<dbReference type="AlphaFoldDB" id="A0A0N8GHJ7"/>
<dbReference type="OrthoDB" id="2417337at2"/>
<dbReference type="PIRSF" id="PIRSF011560">
    <property type="entry name" value="ComK"/>
    <property type="match status" value="1"/>
</dbReference>
<accession>A0A0N8GHJ7</accession>
<dbReference type="GO" id="GO:0030420">
    <property type="term" value="P:establishment of competence for transformation"/>
    <property type="evidence" value="ECO:0007669"/>
    <property type="project" value="InterPro"/>
</dbReference>
<dbReference type="PATRIC" id="fig|218284.4.peg.496"/>
<reference evidence="1 2" key="1">
    <citation type="submission" date="2015-08" db="EMBL/GenBank/DDBJ databases">
        <title>Draft Genome Sequence of Bacillus vietnamensis UCD-SED5.</title>
        <authorList>
            <person name="Lee R.D."/>
            <person name="Jospin G."/>
            <person name="Lang J.M."/>
            <person name="Coil D.A."/>
            <person name="Eisen J.A."/>
        </authorList>
    </citation>
    <scope>NUCLEOTIDE SEQUENCE [LARGE SCALE GENOMIC DNA]</scope>
    <source>
        <strain evidence="1 2">UCD-SED5</strain>
    </source>
</reference>
<dbReference type="RefSeq" id="WP_060670407.1">
    <property type="nucleotide sequence ID" value="NZ_JBCNGU010000008.1"/>
</dbReference>
<sequence length="189" mass="22094">MREKSRIIEEYEVNPHTMILQPMEYGARTFTKIIEVDDVLISPFKPFEILKKSCEFFGCSYEGRKEGTKKLTGIIYKAPIMVNPDMSMYLFPTSSPVKQECAWISHSHVRGYERMTNGSTRIFLQNNESCTVPISYSSFENQMLRTSDLRIAYTQRIAEMESKYNTKVQTEMNNVKTFYLNRHIHKTDA</sequence>
<protein>
    <submittedName>
        <fullName evidence="1">Transcriptional regulator</fullName>
    </submittedName>
</protein>
<dbReference type="Pfam" id="PF06338">
    <property type="entry name" value="ComK"/>
    <property type="match status" value="1"/>
</dbReference>
<dbReference type="Proteomes" id="UP000050398">
    <property type="component" value="Unassembled WGS sequence"/>
</dbReference>
<comment type="caution">
    <text evidence="1">The sequence shown here is derived from an EMBL/GenBank/DDBJ whole genome shotgun (WGS) entry which is preliminary data.</text>
</comment>
<dbReference type="EMBL" id="LIXZ01000001">
    <property type="protein sequence ID" value="KPL61490.1"/>
    <property type="molecule type" value="Genomic_DNA"/>
</dbReference>
<organism evidence="1 2">
    <name type="scientific">Rossellomorea vietnamensis</name>
    <dbReference type="NCBI Taxonomy" id="218284"/>
    <lineage>
        <taxon>Bacteria</taxon>
        <taxon>Bacillati</taxon>
        <taxon>Bacillota</taxon>
        <taxon>Bacilli</taxon>
        <taxon>Bacillales</taxon>
        <taxon>Bacillaceae</taxon>
        <taxon>Rossellomorea</taxon>
    </lineage>
</organism>
<proteinExistence type="predicted"/>
<dbReference type="InterPro" id="IPR010461">
    <property type="entry name" value="ComK"/>
</dbReference>
<dbReference type="eggNOG" id="COG4903">
    <property type="taxonomic scope" value="Bacteria"/>
</dbReference>